<keyword evidence="3 6" id="KW-0812">Transmembrane</keyword>
<feature type="transmembrane region" description="Helical" evidence="6">
    <location>
        <begin position="340"/>
        <end position="362"/>
    </location>
</feature>
<dbReference type="InterPro" id="IPR020846">
    <property type="entry name" value="MFS_dom"/>
</dbReference>
<name>A0A381VLM7_9ZZZZ</name>
<feature type="transmembrane region" description="Helical" evidence="6">
    <location>
        <begin position="279"/>
        <end position="297"/>
    </location>
</feature>
<evidence type="ECO:0000256" key="6">
    <source>
        <dbReference type="SAM" id="Phobius"/>
    </source>
</evidence>
<feature type="transmembrane region" description="Helical" evidence="6">
    <location>
        <begin position="374"/>
        <end position="396"/>
    </location>
</feature>
<keyword evidence="4 6" id="KW-1133">Transmembrane helix</keyword>
<dbReference type="InterPro" id="IPR011701">
    <property type="entry name" value="MFS"/>
</dbReference>
<feature type="transmembrane region" description="Helical" evidence="6">
    <location>
        <begin position="223"/>
        <end position="244"/>
    </location>
</feature>
<feature type="transmembrane region" description="Helical" evidence="6">
    <location>
        <begin position="134"/>
        <end position="153"/>
    </location>
</feature>
<proteinExistence type="predicted"/>
<dbReference type="PANTHER" id="PTHR43124:SF3">
    <property type="entry name" value="CHLORAMPHENICOL EFFLUX PUMP RV0191"/>
    <property type="match status" value="1"/>
</dbReference>
<feature type="transmembrane region" description="Helical" evidence="6">
    <location>
        <begin position="303"/>
        <end position="328"/>
    </location>
</feature>
<dbReference type="SUPFAM" id="SSF103473">
    <property type="entry name" value="MFS general substrate transporter"/>
    <property type="match status" value="1"/>
</dbReference>
<comment type="subcellular location">
    <subcellularLocation>
        <location evidence="1">Cell membrane</location>
        <topology evidence="1">Multi-pass membrane protein</topology>
    </subcellularLocation>
</comment>
<accession>A0A381VLM7</accession>
<feature type="transmembrane region" description="Helical" evidence="6">
    <location>
        <begin position="95"/>
        <end position="113"/>
    </location>
</feature>
<dbReference type="Gene3D" id="1.20.1250.20">
    <property type="entry name" value="MFS general substrate transporter like domains"/>
    <property type="match status" value="1"/>
</dbReference>
<keyword evidence="5 6" id="KW-0472">Membrane</keyword>
<feature type="transmembrane region" description="Helical" evidence="6">
    <location>
        <begin position="41"/>
        <end position="60"/>
    </location>
</feature>
<evidence type="ECO:0000259" key="7">
    <source>
        <dbReference type="PROSITE" id="PS50850"/>
    </source>
</evidence>
<organism evidence="8">
    <name type="scientific">marine metagenome</name>
    <dbReference type="NCBI Taxonomy" id="408172"/>
    <lineage>
        <taxon>unclassified sequences</taxon>
        <taxon>metagenomes</taxon>
        <taxon>ecological metagenomes</taxon>
    </lineage>
</organism>
<dbReference type="PANTHER" id="PTHR43124">
    <property type="entry name" value="PURINE EFFLUX PUMP PBUE"/>
    <property type="match status" value="1"/>
</dbReference>
<dbReference type="InterPro" id="IPR036259">
    <property type="entry name" value="MFS_trans_sf"/>
</dbReference>
<dbReference type="Pfam" id="PF07690">
    <property type="entry name" value="MFS_1"/>
    <property type="match status" value="1"/>
</dbReference>
<dbReference type="GO" id="GO:0022857">
    <property type="term" value="F:transmembrane transporter activity"/>
    <property type="evidence" value="ECO:0007669"/>
    <property type="project" value="InterPro"/>
</dbReference>
<evidence type="ECO:0000256" key="2">
    <source>
        <dbReference type="ARBA" id="ARBA00022475"/>
    </source>
</evidence>
<evidence type="ECO:0000256" key="3">
    <source>
        <dbReference type="ARBA" id="ARBA00022692"/>
    </source>
</evidence>
<reference evidence="8" key="1">
    <citation type="submission" date="2018-05" db="EMBL/GenBank/DDBJ databases">
        <authorList>
            <person name="Lanie J.A."/>
            <person name="Ng W.-L."/>
            <person name="Kazmierczak K.M."/>
            <person name="Andrzejewski T.M."/>
            <person name="Davidsen T.M."/>
            <person name="Wayne K.J."/>
            <person name="Tettelin H."/>
            <person name="Glass J.I."/>
            <person name="Rusch D."/>
            <person name="Podicherti R."/>
            <person name="Tsui H.-C.T."/>
            <person name="Winkler M.E."/>
        </authorList>
    </citation>
    <scope>NUCLEOTIDE SEQUENCE</scope>
</reference>
<keyword evidence="2" id="KW-1003">Cell membrane</keyword>
<feature type="transmembrane region" description="Helical" evidence="6">
    <location>
        <begin position="250"/>
        <end position="272"/>
    </location>
</feature>
<evidence type="ECO:0000256" key="1">
    <source>
        <dbReference type="ARBA" id="ARBA00004651"/>
    </source>
</evidence>
<feature type="transmembrane region" description="Helical" evidence="6">
    <location>
        <begin position="159"/>
        <end position="181"/>
    </location>
</feature>
<dbReference type="GO" id="GO:0005886">
    <property type="term" value="C:plasma membrane"/>
    <property type="evidence" value="ECO:0007669"/>
    <property type="project" value="UniProtKB-SubCell"/>
</dbReference>
<dbReference type="InterPro" id="IPR050189">
    <property type="entry name" value="MFS_Efflux_Transporters"/>
</dbReference>
<dbReference type="PROSITE" id="PS50850">
    <property type="entry name" value="MFS"/>
    <property type="match status" value="1"/>
</dbReference>
<evidence type="ECO:0000313" key="8">
    <source>
        <dbReference type="EMBL" id="SVA41226.1"/>
    </source>
</evidence>
<dbReference type="EMBL" id="UINC01009188">
    <property type="protein sequence ID" value="SVA41226.1"/>
    <property type="molecule type" value="Genomic_DNA"/>
</dbReference>
<evidence type="ECO:0000256" key="5">
    <source>
        <dbReference type="ARBA" id="ARBA00023136"/>
    </source>
</evidence>
<protein>
    <recommendedName>
        <fullName evidence="7">Major facilitator superfamily (MFS) profile domain-containing protein</fullName>
    </recommendedName>
</protein>
<feature type="transmembrane region" description="Helical" evidence="6">
    <location>
        <begin position="72"/>
        <end position="89"/>
    </location>
</feature>
<evidence type="ECO:0000256" key="4">
    <source>
        <dbReference type="ARBA" id="ARBA00022989"/>
    </source>
</evidence>
<feature type="domain" description="Major facilitator superfamily (MFS) profile" evidence="7">
    <location>
        <begin position="6"/>
        <end position="403"/>
    </location>
</feature>
<gene>
    <name evidence="8" type="ORF">METZ01_LOCUS94080</name>
</gene>
<dbReference type="AlphaFoldDB" id="A0A381VLM7"/>
<sequence length="404" mass="42712">MSAVTLLVTLCIAQVLAMTSFANFAVLLPDFMVLWDLSNTEAGWIGGIYYAGYVMAVPLLVGMTDSVDAKRIYLFSIGVGVVASLGYAILAEGFWSAMVFRFLSGIALAGTYMPGLQMLNDRLSEDNRQRTLPWYLSAFSLGTAASFYLTGWLGTRYEWPLVFLLAGVAQLACLLLILTTVSPKQPNVLKSNDRHPLDFRPVFTNRAAVAYIWGYTGHSYELFAYRAWIVAFLVFAAAVSGTAIGSEAIAGYAAVFSLVGMPASVLGAHLALRHGRRKIVSVVMGASVITGCSLGFLGSEPFMVVVLIAGLYSGFIMGDSAALTGGTVAAARAGERGATLAMHSVWGFSGGFLGPLVVGVVLDLAGGRQSIQGWGLAFVAMAAGSALALVGLRALLSRLPRTAR</sequence>